<evidence type="ECO:0000256" key="6">
    <source>
        <dbReference type="ARBA" id="ARBA00022918"/>
    </source>
</evidence>
<accession>A0A852KS78</accession>
<evidence type="ECO:0000256" key="2">
    <source>
        <dbReference type="ARBA" id="ARBA00022695"/>
    </source>
</evidence>
<dbReference type="SUPFAM" id="SSF53098">
    <property type="entry name" value="Ribonuclease H-like"/>
    <property type="match status" value="1"/>
</dbReference>
<keyword evidence="9" id="KW-1185">Reference proteome</keyword>
<evidence type="ECO:0000256" key="1">
    <source>
        <dbReference type="ARBA" id="ARBA00022679"/>
    </source>
</evidence>
<dbReference type="InterPro" id="IPR002156">
    <property type="entry name" value="RNaseH_domain"/>
</dbReference>
<dbReference type="OrthoDB" id="9395371at2759"/>
<evidence type="ECO:0000313" key="9">
    <source>
        <dbReference type="Proteomes" id="UP000654395"/>
    </source>
</evidence>
<feature type="domain" description="RNase H type-1" evidence="7">
    <location>
        <begin position="16"/>
        <end position="110"/>
    </location>
</feature>
<gene>
    <name evidence="8" type="primary">Hervk_1</name>
    <name evidence="8" type="ORF">UROIND_R15010</name>
</gene>
<keyword evidence="2" id="KW-0548">Nucleotidyltransferase</keyword>
<feature type="non-terminal residue" evidence="8">
    <location>
        <position position="110"/>
    </location>
</feature>
<evidence type="ECO:0000313" key="8">
    <source>
        <dbReference type="EMBL" id="NXX79720.1"/>
    </source>
</evidence>
<keyword evidence="6" id="KW-0695">RNA-directed DNA polymerase</keyword>
<keyword evidence="4" id="KW-0255">Endonuclease</keyword>
<evidence type="ECO:0000256" key="4">
    <source>
        <dbReference type="ARBA" id="ARBA00022759"/>
    </source>
</evidence>
<evidence type="ECO:0000256" key="5">
    <source>
        <dbReference type="ARBA" id="ARBA00022801"/>
    </source>
</evidence>
<feature type="non-terminal residue" evidence="8">
    <location>
        <position position="1"/>
    </location>
</feature>
<dbReference type="EMBL" id="WBNH01005715">
    <property type="protein sequence ID" value="NXX79720.1"/>
    <property type="molecule type" value="Genomic_DNA"/>
</dbReference>
<comment type="caution">
    <text evidence="8">The sequence shown here is derived from an EMBL/GenBank/DDBJ whole genome shotgun (WGS) entry which is preliminary data.</text>
</comment>
<dbReference type="GO" id="GO:0003964">
    <property type="term" value="F:RNA-directed DNA polymerase activity"/>
    <property type="evidence" value="ECO:0007669"/>
    <property type="project" value="UniProtKB-KW"/>
</dbReference>
<dbReference type="Pfam" id="PF00075">
    <property type="entry name" value="RNase_H"/>
    <property type="match status" value="1"/>
</dbReference>
<dbReference type="PANTHER" id="PTHR41694:SF3">
    <property type="entry name" value="RNA-DIRECTED DNA POLYMERASE-RELATED"/>
    <property type="match status" value="1"/>
</dbReference>
<dbReference type="GO" id="GO:0035613">
    <property type="term" value="F:RNA stem-loop binding"/>
    <property type="evidence" value="ECO:0007669"/>
    <property type="project" value="TreeGrafter"/>
</dbReference>
<organism evidence="8 9">
    <name type="scientific">Urocolius indicus</name>
    <name type="common">Red-faced mousebird</name>
    <name type="synonym">Colius indicus</name>
    <dbReference type="NCBI Taxonomy" id="458196"/>
    <lineage>
        <taxon>Eukaryota</taxon>
        <taxon>Metazoa</taxon>
        <taxon>Chordata</taxon>
        <taxon>Craniata</taxon>
        <taxon>Vertebrata</taxon>
        <taxon>Euteleostomi</taxon>
        <taxon>Archelosauria</taxon>
        <taxon>Archosauria</taxon>
        <taxon>Dinosauria</taxon>
        <taxon>Saurischia</taxon>
        <taxon>Theropoda</taxon>
        <taxon>Coelurosauria</taxon>
        <taxon>Aves</taxon>
        <taxon>Neognathae</taxon>
        <taxon>Neoaves</taxon>
        <taxon>Telluraves</taxon>
        <taxon>Coraciimorphae</taxon>
        <taxon>Coliiformes</taxon>
        <taxon>Coliidae</taxon>
        <taxon>Urocolius</taxon>
    </lineage>
</organism>
<dbReference type="GO" id="GO:0004523">
    <property type="term" value="F:RNA-DNA hybrid ribonuclease activity"/>
    <property type="evidence" value="ECO:0007669"/>
    <property type="project" value="InterPro"/>
</dbReference>
<dbReference type="Proteomes" id="UP000654395">
    <property type="component" value="Unassembled WGS sequence"/>
</dbReference>
<evidence type="ECO:0000259" key="7">
    <source>
        <dbReference type="PROSITE" id="PS50879"/>
    </source>
</evidence>
<evidence type="ECO:0000256" key="3">
    <source>
        <dbReference type="ARBA" id="ARBA00022722"/>
    </source>
</evidence>
<name>A0A852KS78_UROIN</name>
<keyword evidence="5" id="KW-0378">Hydrolase</keyword>
<keyword evidence="3" id="KW-0540">Nuclease</keyword>
<dbReference type="InterPro" id="IPR036397">
    <property type="entry name" value="RNaseH_sf"/>
</dbReference>
<reference evidence="8" key="1">
    <citation type="submission" date="2020-02" db="EMBL/GenBank/DDBJ databases">
        <title>Bird 10,000 Genomes (B10K) Project - Family phase.</title>
        <authorList>
            <person name="Zhang G."/>
        </authorList>
    </citation>
    <scope>NUCLEOTIDE SEQUENCE</scope>
    <source>
        <strain evidence="8">B10K-DU-030-59</strain>
    </source>
</reference>
<sequence length="110" mass="12605">QNYKWLAIPKRSTTPLQNAITVFTDAGKKSRTAATTWKEGQEWRHQILSAQPNDSLQTLELYAVVWTFMRWKDTPLNVVSDSLYVVGIVNRIEDSSLRDVKNDRLTGLLV</sequence>
<dbReference type="AlphaFoldDB" id="A0A852KS78"/>
<keyword evidence="1" id="KW-0808">Transferase</keyword>
<proteinExistence type="predicted"/>
<dbReference type="PANTHER" id="PTHR41694">
    <property type="entry name" value="ENDOGENOUS RETROVIRUS GROUP K MEMBER POL PROTEIN"/>
    <property type="match status" value="1"/>
</dbReference>
<dbReference type="InterPro" id="IPR012337">
    <property type="entry name" value="RNaseH-like_sf"/>
</dbReference>
<dbReference type="Gene3D" id="3.30.420.10">
    <property type="entry name" value="Ribonuclease H-like superfamily/Ribonuclease H"/>
    <property type="match status" value="1"/>
</dbReference>
<protein>
    <submittedName>
        <fullName evidence="8">PO113 protein</fullName>
    </submittedName>
</protein>
<dbReference type="PROSITE" id="PS50879">
    <property type="entry name" value="RNASE_H_1"/>
    <property type="match status" value="1"/>
</dbReference>